<feature type="region of interest" description="Disordered" evidence="1">
    <location>
        <begin position="1"/>
        <end position="74"/>
    </location>
</feature>
<organism evidence="2 3">
    <name type="scientific">Sorghum bicolor</name>
    <name type="common">Sorghum</name>
    <name type="synonym">Sorghum vulgare</name>
    <dbReference type="NCBI Taxonomy" id="4558"/>
    <lineage>
        <taxon>Eukaryota</taxon>
        <taxon>Viridiplantae</taxon>
        <taxon>Streptophyta</taxon>
        <taxon>Embryophyta</taxon>
        <taxon>Tracheophyta</taxon>
        <taxon>Spermatophyta</taxon>
        <taxon>Magnoliopsida</taxon>
        <taxon>Liliopsida</taxon>
        <taxon>Poales</taxon>
        <taxon>Poaceae</taxon>
        <taxon>PACMAD clade</taxon>
        <taxon>Panicoideae</taxon>
        <taxon>Andropogonodae</taxon>
        <taxon>Andropogoneae</taxon>
        <taxon>Sorghinae</taxon>
        <taxon>Sorghum</taxon>
    </lineage>
</organism>
<evidence type="ECO:0000313" key="3">
    <source>
        <dbReference type="Proteomes" id="UP000807115"/>
    </source>
</evidence>
<evidence type="ECO:0000256" key="1">
    <source>
        <dbReference type="SAM" id="MobiDB-lite"/>
    </source>
</evidence>
<dbReference type="AlphaFoldDB" id="A0A921UV12"/>
<protein>
    <submittedName>
        <fullName evidence="2">Uncharacterized protein</fullName>
    </submittedName>
</protein>
<dbReference type="Proteomes" id="UP000807115">
    <property type="component" value="Chromosome 2"/>
</dbReference>
<name>A0A921UV12_SORBI</name>
<evidence type="ECO:0000313" key="2">
    <source>
        <dbReference type="EMBL" id="KAG0545652.1"/>
    </source>
</evidence>
<comment type="caution">
    <text evidence="2">The sequence shown here is derived from an EMBL/GenBank/DDBJ whole genome shotgun (WGS) entry which is preliminary data.</text>
</comment>
<proteinExistence type="predicted"/>
<reference evidence="2" key="1">
    <citation type="journal article" date="2019" name="BMC Genomics">
        <title>A new reference genome for Sorghum bicolor reveals high levels of sequence similarity between sweet and grain genotypes: implications for the genetics of sugar metabolism.</title>
        <authorList>
            <person name="Cooper E.A."/>
            <person name="Brenton Z.W."/>
            <person name="Flinn B.S."/>
            <person name="Jenkins J."/>
            <person name="Shu S."/>
            <person name="Flowers D."/>
            <person name="Luo F."/>
            <person name="Wang Y."/>
            <person name="Xia P."/>
            <person name="Barry K."/>
            <person name="Daum C."/>
            <person name="Lipzen A."/>
            <person name="Yoshinaga Y."/>
            <person name="Schmutz J."/>
            <person name="Saski C."/>
            <person name="Vermerris W."/>
            <person name="Kresovich S."/>
        </authorList>
    </citation>
    <scope>NUCLEOTIDE SEQUENCE</scope>
</reference>
<gene>
    <name evidence="2" type="ORF">BDA96_02G380300</name>
</gene>
<dbReference type="EMBL" id="CM027681">
    <property type="protein sequence ID" value="KAG0545652.1"/>
    <property type="molecule type" value="Genomic_DNA"/>
</dbReference>
<reference evidence="2" key="2">
    <citation type="submission" date="2020-10" db="EMBL/GenBank/DDBJ databases">
        <authorList>
            <person name="Cooper E.A."/>
            <person name="Brenton Z.W."/>
            <person name="Flinn B.S."/>
            <person name="Jenkins J."/>
            <person name="Shu S."/>
            <person name="Flowers D."/>
            <person name="Luo F."/>
            <person name="Wang Y."/>
            <person name="Xia P."/>
            <person name="Barry K."/>
            <person name="Daum C."/>
            <person name="Lipzen A."/>
            <person name="Yoshinaga Y."/>
            <person name="Schmutz J."/>
            <person name="Saski C."/>
            <person name="Vermerris W."/>
            <person name="Kresovich S."/>
        </authorList>
    </citation>
    <scope>NUCLEOTIDE SEQUENCE</scope>
</reference>
<accession>A0A921UV12</accession>
<feature type="compositionally biased region" description="Low complexity" evidence="1">
    <location>
        <begin position="60"/>
        <end position="74"/>
    </location>
</feature>
<sequence length="136" mass="14269">MPCLAESPPPALRSAQRHSRSSATPPKREKRARKTSSLPRARVPWRGPFKPRARFPTPPATASSPHSATPLASPDRVRSPLAAVSPANFSAESFFFSPVPAARQGGVSPFLAAAPSFLPQVLGCASPSPPVILAVS</sequence>